<dbReference type="SUPFAM" id="SSF47203">
    <property type="entry name" value="Acyl-CoA dehydrogenase C-terminal domain-like"/>
    <property type="match status" value="1"/>
</dbReference>
<evidence type="ECO:0000256" key="4">
    <source>
        <dbReference type="ARBA" id="ARBA00022827"/>
    </source>
</evidence>
<dbReference type="InterPro" id="IPR036250">
    <property type="entry name" value="AcylCo_DH-like_C"/>
</dbReference>
<proteinExistence type="inferred from homology"/>
<dbReference type="EMBL" id="LWGR01000003">
    <property type="protein sequence ID" value="KZM75665.1"/>
    <property type="molecule type" value="Genomic_DNA"/>
</dbReference>
<comment type="caution">
    <text evidence="9">The sequence shown here is derived from an EMBL/GenBank/DDBJ whole genome shotgun (WGS) entry which is preliminary data.</text>
</comment>
<organism evidence="9 10">
    <name type="scientific">Nocardia terpenica</name>
    <dbReference type="NCBI Taxonomy" id="455432"/>
    <lineage>
        <taxon>Bacteria</taxon>
        <taxon>Bacillati</taxon>
        <taxon>Actinomycetota</taxon>
        <taxon>Actinomycetes</taxon>
        <taxon>Mycobacteriales</taxon>
        <taxon>Nocardiaceae</taxon>
        <taxon>Nocardia</taxon>
    </lineage>
</organism>
<dbReference type="GO" id="GO:0050660">
    <property type="term" value="F:flavin adenine dinucleotide binding"/>
    <property type="evidence" value="ECO:0007669"/>
    <property type="project" value="InterPro"/>
</dbReference>
<dbReference type="InterPro" id="IPR013786">
    <property type="entry name" value="AcylCoA_DH/ox_N"/>
</dbReference>
<dbReference type="Pfam" id="PF02770">
    <property type="entry name" value="Acyl-CoA_dh_M"/>
    <property type="match status" value="1"/>
</dbReference>
<dbReference type="SUPFAM" id="SSF56645">
    <property type="entry name" value="Acyl-CoA dehydrogenase NM domain-like"/>
    <property type="match status" value="1"/>
</dbReference>
<accession>A0A161WQS2</accession>
<keyword evidence="5" id="KW-0560">Oxidoreductase</keyword>
<dbReference type="OrthoDB" id="2769798at2"/>
<gene>
    <name evidence="9" type="ORF">AWN90_20135</name>
</gene>
<dbReference type="GO" id="GO:0003995">
    <property type="term" value="F:acyl-CoA dehydrogenase activity"/>
    <property type="evidence" value="ECO:0007669"/>
    <property type="project" value="TreeGrafter"/>
</dbReference>
<evidence type="ECO:0008006" key="11">
    <source>
        <dbReference type="Google" id="ProtNLM"/>
    </source>
</evidence>
<dbReference type="Pfam" id="PF02771">
    <property type="entry name" value="Acyl-CoA_dh_N"/>
    <property type="match status" value="1"/>
</dbReference>
<dbReference type="Gene3D" id="1.20.140.10">
    <property type="entry name" value="Butyryl-CoA Dehydrogenase, subunit A, domain 3"/>
    <property type="match status" value="1"/>
</dbReference>
<comment type="similarity">
    <text evidence="2 5">Belongs to the acyl-CoA dehydrogenase family.</text>
</comment>
<dbReference type="Pfam" id="PF00441">
    <property type="entry name" value="Acyl-CoA_dh_1"/>
    <property type="match status" value="1"/>
</dbReference>
<evidence type="ECO:0000313" key="10">
    <source>
        <dbReference type="Proteomes" id="UP000076512"/>
    </source>
</evidence>
<dbReference type="AlphaFoldDB" id="A0A161WQS2"/>
<comment type="cofactor">
    <cofactor evidence="1 5">
        <name>FAD</name>
        <dbReference type="ChEBI" id="CHEBI:57692"/>
    </cofactor>
</comment>
<reference evidence="9 10" key="1">
    <citation type="submission" date="2016-04" db="EMBL/GenBank/DDBJ databases">
        <authorList>
            <person name="Evans L.H."/>
            <person name="Alamgir A."/>
            <person name="Owens N."/>
            <person name="Weber N.D."/>
            <person name="Virtaneva K."/>
            <person name="Barbian K."/>
            <person name="Babar A."/>
            <person name="Rosenke K."/>
        </authorList>
    </citation>
    <scope>NUCLEOTIDE SEQUENCE [LARGE SCALE GENOMIC DNA]</scope>
    <source>
        <strain evidence="9 10">IFM 0406</strain>
    </source>
</reference>
<evidence type="ECO:0000256" key="1">
    <source>
        <dbReference type="ARBA" id="ARBA00001974"/>
    </source>
</evidence>
<dbReference type="PIRSF" id="PIRSF016578">
    <property type="entry name" value="HsaA"/>
    <property type="match status" value="1"/>
</dbReference>
<dbReference type="STRING" id="455432.AWN90_20135"/>
<dbReference type="InterPro" id="IPR037069">
    <property type="entry name" value="AcylCoA_DH/ox_N_sf"/>
</dbReference>
<evidence type="ECO:0000259" key="7">
    <source>
        <dbReference type="Pfam" id="PF02770"/>
    </source>
</evidence>
<dbReference type="PANTHER" id="PTHR43884">
    <property type="entry name" value="ACYL-COA DEHYDROGENASE"/>
    <property type="match status" value="1"/>
</dbReference>
<dbReference type="Gene3D" id="1.10.540.10">
    <property type="entry name" value="Acyl-CoA dehydrogenase/oxidase, N-terminal domain"/>
    <property type="match status" value="1"/>
</dbReference>
<name>A0A161WQS2_9NOCA</name>
<keyword evidence="10" id="KW-1185">Reference proteome</keyword>
<dbReference type="InterPro" id="IPR009075">
    <property type="entry name" value="AcylCo_DH/oxidase_C"/>
</dbReference>
<dbReference type="InterPro" id="IPR046373">
    <property type="entry name" value="Acyl-CoA_Oxase/DH_mid-dom_sf"/>
</dbReference>
<dbReference type="PANTHER" id="PTHR43884:SF12">
    <property type="entry name" value="ISOVALERYL-COA DEHYDROGENASE, MITOCHONDRIAL-RELATED"/>
    <property type="match status" value="1"/>
</dbReference>
<evidence type="ECO:0000256" key="5">
    <source>
        <dbReference type="RuleBase" id="RU362125"/>
    </source>
</evidence>
<evidence type="ECO:0000256" key="3">
    <source>
        <dbReference type="ARBA" id="ARBA00022630"/>
    </source>
</evidence>
<evidence type="ECO:0000256" key="2">
    <source>
        <dbReference type="ARBA" id="ARBA00009347"/>
    </source>
</evidence>
<evidence type="ECO:0000259" key="8">
    <source>
        <dbReference type="Pfam" id="PF02771"/>
    </source>
</evidence>
<protein>
    <recommendedName>
        <fullName evidence="11">Acyl-CoA dehydrogenase</fullName>
    </recommendedName>
</protein>
<feature type="domain" description="Acyl-CoA oxidase/dehydrogenase middle" evidence="7">
    <location>
        <begin position="126"/>
        <end position="230"/>
    </location>
</feature>
<keyword evidence="3 5" id="KW-0285">Flavoprotein</keyword>
<dbReference type="CDD" id="cd00567">
    <property type="entry name" value="ACAD"/>
    <property type="match status" value="1"/>
</dbReference>
<evidence type="ECO:0000313" key="9">
    <source>
        <dbReference type="EMBL" id="KZM75665.1"/>
    </source>
</evidence>
<dbReference type="Gene3D" id="2.40.110.10">
    <property type="entry name" value="Butyryl-CoA Dehydrogenase, subunit A, domain 2"/>
    <property type="match status" value="1"/>
</dbReference>
<dbReference type="Proteomes" id="UP000076512">
    <property type="component" value="Unassembled WGS sequence"/>
</dbReference>
<dbReference type="RefSeq" id="WP_067583463.1">
    <property type="nucleotide sequence ID" value="NZ_JABMCZ010000001.1"/>
</dbReference>
<keyword evidence="4 5" id="KW-0274">FAD</keyword>
<dbReference type="InterPro" id="IPR006091">
    <property type="entry name" value="Acyl-CoA_Oxase/DH_mid-dom"/>
</dbReference>
<evidence type="ECO:0000259" key="6">
    <source>
        <dbReference type="Pfam" id="PF00441"/>
    </source>
</evidence>
<feature type="domain" description="Acyl-CoA dehydrogenase/oxidase N-terminal" evidence="8">
    <location>
        <begin position="9"/>
        <end position="119"/>
    </location>
</feature>
<sequence>MDFRLPDGAREWREIARRFADEAIRPMAATLDAQPRPEDGWSWEIVEKADACGIRQAPAPVRHGGHGTDHLTNITILEELAAADAGAAAVFGQHWRSIEIIQQLGTPEQRDELLGRLAANPRGLLAMSITEPEAGSDNVLPYNAPGAGVATSARPVYGGYRINGRKCLVFNANRADVLLCIARTDPSGPLVTSATCFAVPAETPGVSFGVVHDMLGQRLANNGEIGYDDVFVPQENILGPVNGVYAQLTRPVQASNCYTAACALGVMRECFDRTLTRARTRVQGGRPIIEHQSVGAYLADMYTDIELTRTYLWRAAWNADHDPMPDLQFTVLPKLVAAERSIAAARRALELWGGAGLVRGGGIEKLWRDCAGWLSAAGTPIVLRQRMADILRAQ</sequence>
<dbReference type="InterPro" id="IPR009100">
    <property type="entry name" value="AcylCoA_DH/oxidase_NM_dom_sf"/>
</dbReference>
<feature type="domain" description="Acyl-CoA dehydrogenase/oxidase C-terminal" evidence="6">
    <location>
        <begin position="258"/>
        <end position="389"/>
    </location>
</feature>